<evidence type="ECO:0000256" key="8">
    <source>
        <dbReference type="ARBA" id="ARBA00022967"/>
    </source>
</evidence>
<evidence type="ECO:0000256" key="3">
    <source>
        <dbReference type="ARBA" id="ARBA00022448"/>
    </source>
</evidence>
<dbReference type="InterPro" id="IPR003593">
    <property type="entry name" value="AAA+_ATPase"/>
</dbReference>
<evidence type="ECO:0000256" key="1">
    <source>
        <dbReference type="ARBA" id="ARBA00004202"/>
    </source>
</evidence>
<keyword evidence="8" id="KW-1278">Translocase</keyword>
<reference evidence="11" key="1">
    <citation type="journal article" date="2021" name="PeerJ">
        <title>Extensive microbial diversity within the chicken gut microbiome revealed by metagenomics and culture.</title>
        <authorList>
            <person name="Gilroy R."/>
            <person name="Ravi A."/>
            <person name="Getino M."/>
            <person name="Pursley I."/>
            <person name="Horton D.L."/>
            <person name="Alikhan N.F."/>
            <person name="Baker D."/>
            <person name="Gharbi K."/>
            <person name="Hall N."/>
            <person name="Watson M."/>
            <person name="Adriaenssens E.M."/>
            <person name="Foster-Nyarko E."/>
            <person name="Jarju S."/>
            <person name="Secka A."/>
            <person name="Antonio M."/>
            <person name="Oren A."/>
            <person name="Chaudhuri R.R."/>
            <person name="La Ragione R."/>
            <person name="Hildebrand F."/>
            <person name="Pallen M.J."/>
        </authorList>
    </citation>
    <scope>NUCLEOTIDE SEQUENCE</scope>
    <source>
        <strain evidence="11">A6-441</strain>
    </source>
</reference>
<dbReference type="InterPro" id="IPR027417">
    <property type="entry name" value="P-loop_NTPase"/>
</dbReference>
<evidence type="ECO:0000256" key="9">
    <source>
        <dbReference type="ARBA" id="ARBA00023136"/>
    </source>
</evidence>
<dbReference type="InterPro" id="IPR050388">
    <property type="entry name" value="ABC_Ni/Peptide_Import"/>
</dbReference>
<comment type="similarity">
    <text evidence="2">Belongs to the ABC transporter superfamily.</text>
</comment>
<dbReference type="SUPFAM" id="SSF52540">
    <property type="entry name" value="P-loop containing nucleoside triphosphate hydrolases"/>
    <property type="match status" value="1"/>
</dbReference>
<organism evidence="11 12">
    <name type="scientific">Candidatus Fusobacterium pullicola</name>
    <dbReference type="NCBI Taxonomy" id="2838601"/>
    <lineage>
        <taxon>Bacteria</taxon>
        <taxon>Fusobacteriati</taxon>
        <taxon>Fusobacteriota</taxon>
        <taxon>Fusobacteriia</taxon>
        <taxon>Fusobacteriales</taxon>
        <taxon>Fusobacteriaceae</taxon>
        <taxon>Fusobacterium</taxon>
    </lineage>
</organism>
<evidence type="ECO:0000256" key="7">
    <source>
        <dbReference type="ARBA" id="ARBA00022840"/>
    </source>
</evidence>
<dbReference type="PANTHER" id="PTHR43297:SF14">
    <property type="entry name" value="ATPASE AAA-TYPE CORE DOMAIN-CONTAINING PROTEIN"/>
    <property type="match status" value="1"/>
</dbReference>
<name>A0A9E2NWS8_9FUSO</name>
<evidence type="ECO:0000256" key="5">
    <source>
        <dbReference type="ARBA" id="ARBA00022519"/>
    </source>
</evidence>
<sequence length="244" mass="27681">MKLIDIKGLNLEIDGKVLLKNIDFSIKYGEIVALAGESGSGKTLTTKFILGILPERSKITYDKFEKNCKIGAVFQNAFTSLNPTIRIGHQLKKIYEGHFGKSKEWEQEVLNLLEKLGIREPEKILKKYPHETSGGERQRVVIAGAMIGRPELLIADEVTTALDLKTKKEVLTLFKDIQRATGISILFISHDLESIQNFAQKVYVMYKGEIVEQNSCEKIFEEQSHPYVKKLINLSKSLWVRGEE</sequence>
<dbReference type="Gene3D" id="3.40.50.300">
    <property type="entry name" value="P-loop containing nucleotide triphosphate hydrolases"/>
    <property type="match status" value="1"/>
</dbReference>
<reference evidence="11" key="2">
    <citation type="submission" date="2021-04" db="EMBL/GenBank/DDBJ databases">
        <authorList>
            <person name="Gilroy R."/>
        </authorList>
    </citation>
    <scope>NUCLEOTIDE SEQUENCE</scope>
    <source>
        <strain evidence="11">A6-441</strain>
    </source>
</reference>
<keyword evidence="3" id="KW-0813">Transport</keyword>
<dbReference type="GO" id="GO:0016887">
    <property type="term" value="F:ATP hydrolysis activity"/>
    <property type="evidence" value="ECO:0007669"/>
    <property type="project" value="InterPro"/>
</dbReference>
<accession>A0A9E2NWS8</accession>
<dbReference type="Proteomes" id="UP000724657">
    <property type="component" value="Unassembled WGS sequence"/>
</dbReference>
<dbReference type="EMBL" id="JAHLFN010000017">
    <property type="protein sequence ID" value="MBU3841782.1"/>
    <property type="molecule type" value="Genomic_DNA"/>
</dbReference>
<evidence type="ECO:0000256" key="6">
    <source>
        <dbReference type="ARBA" id="ARBA00022741"/>
    </source>
</evidence>
<gene>
    <name evidence="11" type="ORF">IAA47_02135</name>
</gene>
<dbReference type="CDD" id="cd03257">
    <property type="entry name" value="ABC_NikE_OppD_transporters"/>
    <property type="match status" value="1"/>
</dbReference>
<keyword evidence="6" id="KW-0547">Nucleotide-binding</keyword>
<proteinExistence type="inferred from homology"/>
<dbReference type="PROSITE" id="PS50893">
    <property type="entry name" value="ABC_TRANSPORTER_2"/>
    <property type="match status" value="1"/>
</dbReference>
<keyword evidence="7 11" id="KW-0067">ATP-binding</keyword>
<keyword evidence="9" id="KW-0472">Membrane</keyword>
<comment type="caution">
    <text evidence="11">The sequence shown here is derived from an EMBL/GenBank/DDBJ whole genome shotgun (WGS) entry which is preliminary data.</text>
</comment>
<dbReference type="GO" id="GO:0005524">
    <property type="term" value="F:ATP binding"/>
    <property type="evidence" value="ECO:0007669"/>
    <property type="project" value="UniProtKB-KW"/>
</dbReference>
<dbReference type="PANTHER" id="PTHR43297">
    <property type="entry name" value="OLIGOPEPTIDE TRANSPORT ATP-BINDING PROTEIN APPD"/>
    <property type="match status" value="1"/>
</dbReference>
<dbReference type="InterPro" id="IPR003439">
    <property type="entry name" value="ABC_transporter-like_ATP-bd"/>
</dbReference>
<evidence type="ECO:0000313" key="12">
    <source>
        <dbReference type="Proteomes" id="UP000724657"/>
    </source>
</evidence>
<dbReference type="SMART" id="SM00382">
    <property type="entry name" value="AAA"/>
    <property type="match status" value="1"/>
</dbReference>
<dbReference type="AlphaFoldDB" id="A0A9E2NWS8"/>
<evidence type="ECO:0000256" key="4">
    <source>
        <dbReference type="ARBA" id="ARBA00022475"/>
    </source>
</evidence>
<protein>
    <submittedName>
        <fullName evidence="11">ATP-binding cassette domain-containing protein</fullName>
    </submittedName>
</protein>
<feature type="domain" description="ABC transporter" evidence="10">
    <location>
        <begin position="1"/>
        <end position="232"/>
    </location>
</feature>
<evidence type="ECO:0000313" key="11">
    <source>
        <dbReference type="EMBL" id="MBU3841782.1"/>
    </source>
</evidence>
<dbReference type="Pfam" id="PF00005">
    <property type="entry name" value="ABC_tran"/>
    <property type="match status" value="1"/>
</dbReference>
<keyword evidence="4" id="KW-1003">Cell membrane</keyword>
<evidence type="ECO:0000259" key="10">
    <source>
        <dbReference type="PROSITE" id="PS50893"/>
    </source>
</evidence>
<evidence type="ECO:0000256" key="2">
    <source>
        <dbReference type="ARBA" id="ARBA00005417"/>
    </source>
</evidence>
<dbReference type="GO" id="GO:0005886">
    <property type="term" value="C:plasma membrane"/>
    <property type="evidence" value="ECO:0007669"/>
    <property type="project" value="UniProtKB-SubCell"/>
</dbReference>
<keyword evidence="5" id="KW-0997">Cell inner membrane</keyword>
<comment type="subcellular location">
    <subcellularLocation>
        <location evidence="1">Cell membrane</location>
        <topology evidence="1">Peripheral membrane protein</topology>
    </subcellularLocation>
</comment>